<dbReference type="EC" id="1.8.1.9" evidence="7"/>
<proteinExistence type="inferred from homology"/>
<dbReference type="NCBIfam" id="TIGR01292">
    <property type="entry name" value="TRX_reduct"/>
    <property type="match status" value="1"/>
</dbReference>
<dbReference type="GO" id="GO:0005737">
    <property type="term" value="C:cytoplasm"/>
    <property type="evidence" value="ECO:0007669"/>
    <property type="project" value="InterPro"/>
</dbReference>
<accession>A0A7T7XNL0</accession>
<sequence>MAKLDADLIIIGAGTAGLTAAQYGARANLNVLVLEQMAPGGQALLIDILENFPGNISNKSGFELVQDLHKQAEQFGAKFMVESALSLEKDGDVFKIGLGNGQTVTSHTVVLSTGAKHRTLDIPGEDKLSGRGVSYCATCDGPFFKGKKIFVVGGGDSACVESEYLANLTDKVVLIHRRDRFRAQKALAERVIHNPNIDVRFKTRMLEIKGDNKVSSVVLERLDSGEIYEEETDAVFVFIGSIPQTNLVPGIDMDEGGYIITDQSMASSMPGLFIAGDVRSSPFRQVVVAAAEGAIAAHSVSMYIDALKGESYL</sequence>
<dbReference type="GO" id="GO:0004791">
    <property type="term" value="F:thioredoxin-disulfide reductase (NADPH) activity"/>
    <property type="evidence" value="ECO:0007669"/>
    <property type="project" value="UniProtKB-UniRule"/>
</dbReference>
<evidence type="ECO:0000256" key="2">
    <source>
        <dbReference type="ARBA" id="ARBA00022630"/>
    </source>
</evidence>
<dbReference type="RefSeq" id="WP_215626962.1">
    <property type="nucleotide sequence ID" value="NZ_CP067089.2"/>
</dbReference>
<protein>
    <recommendedName>
        <fullName evidence="7">Thioredoxin reductase</fullName>
        <ecNumber evidence="7">1.8.1.9</ecNumber>
    </recommendedName>
</protein>
<dbReference type="PRINTS" id="PR00469">
    <property type="entry name" value="PNDRDTASEII"/>
</dbReference>
<keyword evidence="8" id="KW-0521">NADP</keyword>
<comment type="subunit">
    <text evidence="7">Homodimer.</text>
</comment>
<dbReference type="InterPro" id="IPR008255">
    <property type="entry name" value="Pyr_nucl-diS_OxRdtase_2_AS"/>
</dbReference>
<dbReference type="InterPro" id="IPR005982">
    <property type="entry name" value="Thioredox_Rdtase"/>
</dbReference>
<dbReference type="EMBL" id="CP067089">
    <property type="protein sequence ID" value="QQO09659.1"/>
    <property type="molecule type" value="Genomic_DNA"/>
</dbReference>
<evidence type="ECO:0000256" key="4">
    <source>
        <dbReference type="ARBA" id="ARBA00023002"/>
    </source>
</evidence>
<dbReference type="PRINTS" id="PR00368">
    <property type="entry name" value="FADPNR"/>
</dbReference>
<keyword evidence="4 7" id="KW-0560">Oxidoreductase</keyword>
<dbReference type="SUPFAM" id="SSF51905">
    <property type="entry name" value="FAD/NAD(P)-binding domain"/>
    <property type="match status" value="1"/>
</dbReference>
<keyword evidence="2 7" id="KW-0285">Flavoprotein</keyword>
<dbReference type="Pfam" id="PF07992">
    <property type="entry name" value="Pyr_redox_2"/>
    <property type="match status" value="1"/>
</dbReference>
<organism evidence="10 11">
    <name type="scientific">Breznakiella homolactica</name>
    <dbReference type="NCBI Taxonomy" id="2798577"/>
    <lineage>
        <taxon>Bacteria</taxon>
        <taxon>Pseudomonadati</taxon>
        <taxon>Spirochaetota</taxon>
        <taxon>Spirochaetia</taxon>
        <taxon>Spirochaetales</taxon>
        <taxon>Breznakiellaceae</taxon>
        <taxon>Breznakiella</taxon>
    </lineage>
</organism>
<evidence type="ECO:0000256" key="8">
    <source>
        <dbReference type="RuleBase" id="RU003881"/>
    </source>
</evidence>
<evidence type="ECO:0000313" key="10">
    <source>
        <dbReference type="EMBL" id="QQO09659.1"/>
    </source>
</evidence>
<reference evidence="10" key="1">
    <citation type="submission" date="2021-01" db="EMBL/GenBank/DDBJ databases">
        <title>Description of Breznakiella homolactica.</title>
        <authorList>
            <person name="Song Y."/>
            <person name="Brune A."/>
        </authorList>
    </citation>
    <scope>NUCLEOTIDE SEQUENCE</scope>
    <source>
        <strain evidence="10">RmG30</strain>
    </source>
</reference>
<dbReference type="AlphaFoldDB" id="A0A7T7XNL0"/>
<dbReference type="InterPro" id="IPR036188">
    <property type="entry name" value="FAD/NAD-bd_sf"/>
</dbReference>
<keyword evidence="11" id="KW-1185">Reference proteome</keyword>
<keyword evidence="3 7" id="KW-0274">FAD</keyword>
<dbReference type="Proteomes" id="UP000595917">
    <property type="component" value="Chromosome"/>
</dbReference>
<gene>
    <name evidence="10" type="primary">trxB</name>
    <name evidence="10" type="ORF">JFL75_01700</name>
</gene>
<evidence type="ECO:0000256" key="7">
    <source>
        <dbReference type="RuleBase" id="RU003880"/>
    </source>
</evidence>
<keyword evidence="6 7" id="KW-0676">Redox-active center</keyword>
<evidence type="ECO:0000256" key="6">
    <source>
        <dbReference type="ARBA" id="ARBA00023284"/>
    </source>
</evidence>
<evidence type="ECO:0000259" key="9">
    <source>
        <dbReference type="Pfam" id="PF07992"/>
    </source>
</evidence>
<dbReference type="KEGG" id="bhc:JFL75_01700"/>
<dbReference type="PANTHER" id="PTHR48105">
    <property type="entry name" value="THIOREDOXIN REDUCTASE 1-RELATED-RELATED"/>
    <property type="match status" value="1"/>
</dbReference>
<evidence type="ECO:0000256" key="1">
    <source>
        <dbReference type="ARBA" id="ARBA00009333"/>
    </source>
</evidence>
<keyword evidence="5" id="KW-1015">Disulfide bond</keyword>
<comment type="cofactor">
    <cofactor evidence="8">
        <name>FAD</name>
        <dbReference type="ChEBI" id="CHEBI:57692"/>
    </cofactor>
    <text evidence="8">Binds 1 FAD per subunit.</text>
</comment>
<dbReference type="InterPro" id="IPR050097">
    <property type="entry name" value="Ferredoxin-NADP_redctase_2"/>
</dbReference>
<dbReference type="PROSITE" id="PS00573">
    <property type="entry name" value="PYRIDINE_REDOX_2"/>
    <property type="match status" value="1"/>
</dbReference>
<evidence type="ECO:0000313" key="11">
    <source>
        <dbReference type="Proteomes" id="UP000595917"/>
    </source>
</evidence>
<dbReference type="GO" id="GO:0019430">
    <property type="term" value="P:removal of superoxide radicals"/>
    <property type="evidence" value="ECO:0007669"/>
    <property type="project" value="UniProtKB-UniRule"/>
</dbReference>
<dbReference type="Gene3D" id="3.50.50.60">
    <property type="entry name" value="FAD/NAD(P)-binding domain"/>
    <property type="match status" value="2"/>
</dbReference>
<comment type="similarity">
    <text evidence="1 7">Belongs to the class-II pyridine nucleotide-disulfide oxidoreductase family.</text>
</comment>
<dbReference type="InterPro" id="IPR023753">
    <property type="entry name" value="FAD/NAD-binding_dom"/>
</dbReference>
<evidence type="ECO:0000256" key="3">
    <source>
        <dbReference type="ARBA" id="ARBA00022827"/>
    </source>
</evidence>
<evidence type="ECO:0000256" key="5">
    <source>
        <dbReference type="ARBA" id="ARBA00023157"/>
    </source>
</evidence>
<comment type="catalytic activity">
    <reaction evidence="7">
        <text>[thioredoxin]-dithiol + NADP(+) = [thioredoxin]-disulfide + NADPH + H(+)</text>
        <dbReference type="Rhea" id="RHEA:20345"/>
        <dbReference type="Rhea" id="RHEA-COMP:10698"/>
        <dbReference type="Rhea" id="RHEA-COMP:10700"/>
        <dbReference type="ChEBI" id="CHEBI:15378"/>
        <dbReference type="ChEBI" id="CHEBI:29950"/>
        <dbReference type="ChEBI" id="CHEBI:50058"/>
        <dbReference type="ChEBI" id="CHEBI:57783"/>
        <dbReference type="ChEBI" id="CHEBI:58349"/>
        <dbReference type="EC" id="1.8.1.9"/>
    </reaction>
</comment>
<feature type="domain" description="FAD/NAD(P)-binding" evidence="9">
    <location>
        <begin position="7"/>
        <end position="293"/>
    </location>
</feature>
<name>A0A7T7XNL0_9SPIR</name>